<dbReference type="Proteomes" id="UP000054477">
    <property type="component" value="Unassembled WGS sequence"/>
</dbReference>
<evidence type="ECO:0000259" key="1">
    <source>
        <dbReference type="Pfam" id="PF05699"/>
    </source>
</evidence>
<dbReference type="InterPro" id="IPR012337">
    <property type="entry name" value="RNaseH-like_sf"/>
</dbReference>
<organism evidence="2 3">
    <name type="scientific">Laccaria amethystina LaAM-08-1</name>
    <dbReference type="NCBI Taxonomy" id="1095629"/>
    <lineage>
        <taxon>Eukaryota</taxon>
        <taxon>Fungi</taxon>
        <taxon>Dikarya</taxon>
        <taxon>Basidiomycota</taxon>
        <taxon>Agaricomycotina</taxon>
        <taxon>Agaricomycetes</taxon>
        <taxon>Agaricomycetidae</taxon>
        <taxon>Agaricales</taxon>
        <taxon>Agaricineae</taxon>
        <taxon>Hydnangiaceae</taxon>
        <taxon>Laccaria</taxon>
    </lineage>
</organism>
<dbReference type="Pfam" id="PF05699">
    <property type="entry name" value="Dimer_Tnp_hAT"/>
    <property type="match status" value="1"/>
</dbReference>
<reference evidence="3" key="2">
    <citation type="submission" date="2015-01" db="EMBL/GenBank/DDBJ databases">
        <title>Evolutionary Origins and Diversification of the Mycorrhizal Mutualists.</title>
        <authorList>
            <consortium name="DOE Joint Genome Institute"/>
            <consortium name="Mycorrhizal Genomics Consortium"/>
            <person name="Kohler A."/>
            <person name="Kuo A."/>
            <person name="Nagy L.G."/>
            <person name="Floudas D."/>
            <person name="Copeland A."/>
            <person name="Barry K.W."/>
            <person name="Cichocki N."/>
            <person name="Veneault-Fourrey C."/>
            <person name="LaButti K."/>
            <person name="Lindquist E.A."/>
            <person name="Lipzen A."/>
            <person name="Lundell T."/>
            <person name="Morin E."/>
            <person name="Murat C."/>
            <person name="Riley R."/>
            <person name="Ohm R."/>
            <person name="Sun H."/>
            <person name="Tunlid A."/>
            <person name="Henrissat B."/>
            <person name="Grigoriev I.V."/>
            <person name="Hibbett D.S."/>
            <person name="Martin F."/>
        </authorList>
    </citation>
    <scope>NUCLEOTIDE SEQUENCE [LARGE SCALE GENOMIC DNA]</scope>
    <source>
        <strain evidence="3">LaAM-08-1</strain>
    </source>
</reference>
<proteinExistence type="predicted"/>
<dbReference type="InterPro" id="IPR008906">
    <property type="entry name" value="HATC_C_dom"/>
</dbReference>
<dbReference type="GO" id="GO:0046983">
    <property type="term" value="F:protein dimerization activity"/>
    <property type="evidence" value="ECO:0007669"/>
    <property type="project" value="InterPro"/>
</dbReference>
<dbReference type="AlphaFoldDB" id="A0A0C9WNR6"/>
<dbReference type="SUPFAM" id="SSF53098">
    <property type="entry name" value="Ribonuclease H-like"/>
    <property type="match status" value="1"/>
</dbReference>
<protein>
    <recommendedName>
        <fullName evidence="1">HAT C-terminal dimerisation domain-containing protein</fullName>
    </recommendedName>
</protein>
<dbReference type="OrthoDB" id="3262464at2759"/>
<evidence type="ECO:0000313" key="2">
    <source>
        <dbReference type="EMBL" id="KIJ92195.1"/>
    </source>
</evidence>
<accession>A0A0C9WNR6</accession>
<reference evidence="2 3" key="1">
    <citation type="submission" date="2014-04" db="EMBL/GenBank/DDBJ databases">
        <authorList>
            <consortium name="DOE Joint Genome Institute"/>
            <person name="Kuo A."/>
            <person name="Kohler A."/>
            <person name="Nagy L.G."/>
            <person name="Floudas D."/>
            <person name="Copeland A."/>
            <person name="Barry K.W."/>
            <person name="Cichocki N."/>
            <person name="Veneault-Fourrey C."/>
            <person name="LaButti K."/>
            <person name="Lindquist E.A."/>
            <person name="Lipzen A."/>
            <person name="Lundell T."/>
            <person name="Morin E."/>
            <person name="Murat C."/>
            <person name="Sun H."/>
            <person name="Tunlid A."/>
            <person name="Henrissat B."/>
            <person name="Grigoriev I.V."/>
            <person name="Hibbett D.S."/>
            <person name="Martin F."/>
            <person name="Nordberg H.P."/>
            <person name="Cantor M.N."/>
            <person name="Hua S.X."/>
        </authorList>
    </citation>
    <scope>NUCLEOTIDE SEQUENCE [LARGE SCALE GENOMIC DNA]</scope>
    <source>
        <strain evidence="2 3">LaAM-08-1</strain>
    </source>
</reference>
<keyword evidence="3" id="KW-1185">Reference proteome</keyword>
<dbReference type="HOGENOM" id="CLU_2705208_0_0_1"/>
<name>A0A0C9WNR6_9AGAR</name>
<sequence>MEKQIVEHTMAAELRHYLSMMQWNVEKETDIAEWWQKHTELYPTLAHVTLDVLPSQASSVPSKQVFLGVKQGF</sequence>
<evidence type="ECO:0000313" key="3">
    <source>
        <dbReference type="Proteomes" id="UP000054477"/>
    </source>
</evidence>
<dbReference type="EMBL" id="KN838928">
    <property type="protein sequence ID" value="KIJ92195.1"/>
    <property type="molecule type" value="Genomic_DNA"/>
</dbReference>
<gene>
    <name evidence="2" type="ORF">K443DRAFT_13787</name>
</gene>
<feature type="domain" description="HAT C-terminal dimerisation" evidence="1">
    <location>
        <begin position="13"/>
        <end position="66"/>
    </location>
</feature>